<name>A0A2S5CG35_9GAMM</name>
<feature type="transmembrane region" description="Helical" evidence="1">
    <location>
        <begin position="68"/>
        <end position="92"/>
    </location>
</feature>
<sequence length="266" mass="30208">MLDIIQEFVRVTLECLLAFLSDDAIALSKPGLGRVLRWLAVLLLSLLAGVGAHQCRQLWNRERTPTKYWLLSAGTALATLLFITSFLSLNYLKAVSINRIDRWQDTIQNDRAWSQETFRLAYYAIKKLGKEDFSNYPAPENGGDLTPVSHESSRRKTGEIYVNRAIAEFKDSHPYLSLILKADLAIPEQKIYEAQNLFFTANHGKAYNSNDAIGIAATELKQGLERRIPPLITTTRLIISVSYGLFMFIIFTIIGFIAYRNIKVFR</sequence>
<accession>A0A2S5CG35</accession>
<reference evidence="2 3" key="1">
    <citation type="submission" date="2017-11" db="EMBL/GenBank/DDBJ databases">
        <title>Draft Genome Sequence of Methylobacter psychrotolerans Sph1T, an Obligate Methanotroph from Low-Temperature Environments.</title>
        <authorList>
            <person name="Oshkin I.Y."/>
            <person name="Miroshnikov K."/>
            <person name="Belova S.E."/>
            <person name="Korzhenkov A."/>
            <person name="Toshchakov S.V."/>
            <person name="Dedysh S.N."/>
        </authorList>
    </citation>
    <scope>NUCLEOTIDE SEQUENCE [LARGE SCALE GENOMIC DNA]</scope>
    <source>
        <strain evidence="2 3">Sph1</strain>
    </source>
</reference>
<feature type="transmembrane region" description="Helical" evidence="1">
    <location>
        <begin position="237"/>
        <end position="259"/>
    </location>
</feature>
<dbReference type="Proteomes" id="UP000237423">
    <property type="component" value="Unassembled WGS sequence"/>
</dbReference>
<proteinExistence type="predicted"/>
<feature type="transmembrane region" description="Helical" evidence="1">
    <location>
        <begin position="35"/>
        <end position="53"/>
    </location>
</feature>
<keyword evidence="1" id="KW-1133">Transmembrane helix</keyword>
<keyword evidence="1" id="KW-0472">Membrane</keyword>
<keyword evidence="1" id="KW-0812">Transmembrane</keyword>
<dbReference type="EMBL" id="PGFZ01000024">
    <property type="protein sequence ID" value="POZ49768.1"/>
    <property type="molecule type" value="Genomic_DNA"/>
</dbReference>
<protein>
    <submittedName>
        <fullName evidence="2">Uncharacterized protein</fullName>
    </submittedName>
</protein>
<evidence type="ECO:0000313" key="3">
    <source>
        <dbReference type="Proteomes" id="UP000237423"/>
    </source>
</evidence>
<gene>
    <name evidence="2" type="ORF">AADEFJLK_04444</name>
</gene>
<evidence type="ECO:0000313" key="2">
    <source>
        <dbReference type="EMBL" id="POZ49768.1"/>
    </source>
</evidence>
<organism evidence="2 3">
    <name type="scientific">Methylovulum psychrotolerans</name>
    <dbReference type="NCBI Taxonomy" id="1704499"/>
    <lineage>
        <taxon>Bacteria</taxon>
        <taxon>Pseudomonadati</taxon>
        <taxon>Pseudomonadota</taxon>
        <taxon>Gammaproteobacteria</taxon>
        <taxon>Methylococcales</taxon>
        <taxon>Methylococcaceae</taxon>
        <taxon>Methylovulum</taxon>
    </lineage>
</organism>
<evidence type="ECO:0000256" key="1">
    <source>
        <dbReference type="SAM" id="Phobius"/>
    </source>
</evidence>
<dbReference type="RefSeq" id="WP_103975851.1">
    <property type="nucleotide sequence ID" value="NZ_PGFZ01000024.1"/>
</dbReference>
<dbReference type="AlphaFoldDB" id="A0A2S5CG35"/>
<comment type="caution">
    <text evidence="2">The sequence shown here is derived from an EMBL/GenBank/DDBJ whole genome shotgun (WGS) entry which is preliminary data.</text>
</comment>